<evidence type="ECO:0000313" key="2">
    <source>
        <dbReference type="Proteomes" id="UP000828941"/>
    </source>
</evidence>
<accession>A0ACB9QBM7</accession>
<comment type="caution">
    <text evidence="1">The sequence shown here is derived from an EMBL/GenBank/DDBJ whole genome shotgun (WGS) entry which is preliminary data.</text>
</comment>
<dbReference type="EMBL" id="CM039426">
    <property type="protein sequence ID" value="KAI4357271.1"/>
    <property type="molecule type" value="Genomic_DNA"/>
</dbReference>
<protein>
    <submittedName>
        <fullName evidence="1">Uncharacterized protein</fullName>
    </submittedName>
</protein>
<sequence length="246" mass="28586">MTVSFPSTVHECFTKNDIVFANHPRLTIGKYISYNYTTLAFERDVTLGSCPYGYLWRHLRHIANLEFFSTHCLSFVSYIRREKVKILIKKLAWDTSKEFVKKAREFREMTTEVFSIGGANNYSDFLPILRWFDLGGNEKKFQRISKRMDASLQRLVDEHRQAMGSKNSVFDHLLTLQESQPHFYTDEIIKGPVSIMLRAGTYTSSVTIEWAMSKGKDSTMPKVIPFEAMCKARSVINKMLFEKCML</sequence>
<organism evidence="1 2">
    <name type="scientific">Bauhinia variegata</name>
    <name type="common">Purple orchid tree</name>
    <name type="synonym">Phanera variegata</name>
    <dbReference type="NCBI Taxonomy" id="167791"/>
    <lineage>
        <taxon>Eukaryota</taxon>
        <taxon>Viridiplantae</taxon>
        <taxon>Streptophyta</taxon>
        <taxon>Embryophyta</taxon>
        <taxon>Tracheophyta</taxon>
        <taxon>Spermatophyta</taxon>
        <taxon>Magnoliopsida</taxon>
        <taxon>eudicotyledons</taxon>
        <taxon>Gunneridae</taxon>
        <taxon>Pentapetalae</taxon>
        <taxon>rosids</taxon>
        <taxon>fabids</taxon>
        <taxon>Fabales</taxon>
        <taxon>Fabaceae</taxon>
        <taxon>Cercidoideae</taxon>
        <taxon>Cercideae</taxon>
        <taxon>Bauhiniinae</taxon>
        <taxon>Bauhinia</taxon>
    </lineage>
</organism>
<name>A0ACB9QBM7_BAUVA</name>
<proteinExistence type="predicted"/>
<evidence type="ECO:0000313" key="1">
    <source>
        <dbReference type="EMBL" id="KAI4357271.1"/>
    </source>
</evidence>
<keyword evidence="2" id="KW-1185">Reference proteome</keyword>
<dbReference type="Proteomes" id="UP000828941">
    <property type="component" value="Chromosome 1"/>
</dbReference>
<reference evidence="1 2" key="1">
    <citation type="journal article" date="2022" name="DNA Res.">
        <title>Chromosomal-level genome assembly of the orchid tree Bauhinia variegata (Leguminosae; Cercidoideae) supports the allotetraploid origin hypothesis of Bauhinia.</title>
        <authorList>
            <person name="Zhong Y."/>
            <person name="Chen Y."/>
            <person name="Zheng D."/>
            <person name="Pang J."/>
            <person name="Liu Y."/>
            <person name="Luo S."/>
            <person name="Meng S."/>
            <person name="Qian L."/>
            <person name="Wei D."/>
            <person name="Dai S."/>
            <person name="Zhou R."/>
        </authorList>
    </citation>
    <scope>NUCLEOTIDE SEQUENCE [LARGE SCALE GENOMIC DNA]</scope>
    <source>
        <strain evidence="1">BV-YZ2020</strain>
    </source>
</reference>
<gene>
    <name evidence="1" type="ORF">L6164_001231</name>
</gene>